<gene>
    <name evidence="3" type="ORF">CMUS01_00590</name>
</gene>
<protein>
    <recommendedName>
        <fullName evidence="2">2EXR domain-containing protein</fullName>
    </recommendedName>
</protein>
<evidence type="ECO:0000259" key="2">
    <source>
        <dbReference type="Pfam" id="PF20150"/>
    </source>
</evidence>
<dbReference type="InterPro" id="IPR045518">
    <property type="entry name" value="2EXR"/>
</dbReference>
<proteinExistence type="predicted"/>
<dbReference type="AlphaFoldDB" id="A0A8H6NYK7"/>
<feature type="region of interest" description="Disordered" evidence="1">
    <location>
        <begin position="266"/>
        <end position="299"/>
    </location>
</feature>
<name>A0A8H6NYK7_9PEZI</name>
<accession>A0A8H6NYK7</accession>
<reference evidence="3" key="1">
    <citation type="journal article" date="2020" name="Phytopathology">
        <title>Genome Sequence Resources of Colletotrichum truncatum, C. plurivorum, C. musicola, and C. sojae: Four Species Pathogenic to Soybean (Glycine max).</title>
        <authorList>
            <person name="Rogerio F."/>
            <person name="Boufleur T.R."/>
            <person name="Ciampi-Guillardi M."/>
            <person name="Sukno S.A."/>
            <person name="Thon M.R."/>
            <person name="Massola Junior N.S."/>
            <person name="Baroncelli R."/>
        </authorList>
    </citation>
    <scope>NUCLEOTIDE SEQUENCE</scope>
    <source>
        <strain evidence="3">LFN0074</strain>
    </source>
</reference>
<sequence length="299" mass="33664">MTPDDRFHPFSRLPLELRRSIWLEALRVPTIITIEERCNSTGWFPTTTTTTTTTVFPPAAAQSCWEAYEIFKKSTETISKPVEGKIWAKPAECIICFKGFLELGEGHRISDFVLQHDITRFAIRFPGKKLWDRAFCLMDRLVAPDESSSARRLLLVCETETLPVSEINLLVIDELAKDTDCQCLRYSPKTNAQAKRSSPTGPIDFPIVKSTTTCSQKARISDIRACIKVGTYHWFRGAHQYTANTEQFALFISGDWDDVVNRSQSGATAYGRDGTGREELPEQSLRRPASPTLGLRPLG</sequence>
<feature type="domain" description="2EXR" evidence="2">
    <location>
        <begin position="7"/>
        <end position="90"/>
    </location>
</feature>
<evidence type="ECO:0000313" key="4">
    <source>
        <dbReference type="Proteomes" id="UP000639643"/>
    </source>
</evidence>
<dbReference type="EMBL" id="WIGM01000008">
    <property type="protein sequence ID" value="KAF6844924.1"/>
    <property type="molecule type" value="Genomic_DNA"/>
</dbReference>
<comment type="caution">
    <text evidence="3">The sequence shown here is derived from an EMBL/GenBank/DDBJ whole genome shotgun (WGS) entry which is preliminary data.</text>
</comment>
<dbReference type="OrthoDB" id="3473305at2759"/>
<dbReference type="Pfam" id="PF20150">
    <property type="entry name" value="2EXR"/>
    <property type="match status" value="1"/>
</dbReference>
<evidence type="ECO:0000313" key="3">
    <source>
        <dbReference type="EMBL" id="KAF6844924.1"/>
    </source>
</evidence>
<keyword evidence="4" id="KW-1185">Reference proteome</keyword>
<dbReference type="Proteomes" id="UP000639643">
    <property type="component" value="Unassembled WGS sequence"/>
</dbReference>
<organism evidence="3 4">
    <name type="scientific">Colletotrichum musicola</name>
    <dbReference type="NCBI Taxonomy" id="2175873"/>
    <lineage>
        <taxon>Eukaryota</taxon>
        <taxon>Fungi</taxon>
        <taxon>Dikarya</taxon>
        <taxon>Ascomycota</taxon>
        <taxon>Pezizomycotina</taxon>
        <taxon>Sordariomycetes</taxon>
        <taxon>Hypocreomycetidae</taxon>
        <taxon>Glomerellales</taxon>
        <taxon>Glomerellaceae</taxon>
        <taxon>Colletotrichum</taxon>
        <taxon>Colletotrichum orchidearum species complex</taxon>
    </lineage>
</organism>
<evidence type="ECO:0000256" key="1">
    <source>
        <dbReference type="SAM" id="MobiDB-lite"/>
    </source>
</evidence>